<evidence type="ECO:0000313" key="1">
    <source>
        <dbReference type="EMBL" id="MCM2531479.1"/>
    </source>
</evidence>
<organism evidence="1 2">
    <name type="scientific">Neobacillus pocheonensis</name>
    <dbReference type="NCBI Taxonomy" id="363869"/>
    <lineage>
        <taxon>Bacteria</taxon>
        <taxon>Bacillati</taxon>
        <taxon>Bacillota</taxon>
        <taxon>Bacilli</taxon>
        <taxon>Bacillales</taxon>
        <taxon>Bacillaceae</taxon>
        <taxon>Neobacillus</taxon>
    </lineage>
</organism>
<keyword evidence="2" id="KW-1185">Reference proteome</keyword>
<comment type="caution">
    <text evidence="1">The sequence shown here is derived from an EMBL/GenBank/DDBJ whole genome shotgun (WGS) entry which is preliminary data.</text>
</comment>
<accession>A0ABT0W559</accession>
<name>A0ABT0W559_9BACI</name>
<dbReference type="Proteomes" id="UP001523262">
    <property type="component" value="Unassembled WGS sequence"/>
</dbReference>
<dbReference type="EMBL" id="JAMQCR010000001">
    <property type="protein sequence ID" value="MCM2531479.1"/>
    <property type="molecule type" value="Genomic_DNA"/>
</dbReference>
<gene>
    <name evidence="1" type="ORF">NDK43_02525</name>
</gene>
<sequence length="63" mass="7356">MLFFLRKNRVKVTVFYDGNDSYKAMATDGKRSVYNCYGSTKESAKEMALYKLRKFQEEETPGN</sequence>
<proteinExistence type="predicted"/>
<protein>
    <submittedName>
        <fullName evidence="1">Uncharacterized protein</fullName>
    </submittedName>
</protein>
<reference evidence="1 2" key="1">
    <citation type="submission" date="2022-06" db="EMBL/GenBank/DDBJ databases">
        <authorList>
            <person name="Jeon C.O."/>
        </authorList>
    </citation>
    <scope>NUCLEOTIDE SEQUENCE [LARGE SCALE GENOMIC DNA]</scope>
    <source>
        <strain evidence="1 2">KCTC 13943</strain>
    </source>
</reference>
<evidence type="ECO:0000313" key="2">
    <source>
        <dbReference type="Proteomes" id="UP001523262"/>
    </source>
</evidence>